<organism evidence="8 9">
    <name type="scientific">Paraconexibacter antarcticus</name>
    <dbReference type="NCBI Taxonomy" id="2949664"/>
    <lineage>
        <taxon>Bacteria</taxon>
        <taxon>Bacillati</taxon>
        <taxon>Actinomycetota</taxon>
        <taxon>Thermoleophilia</taxon>
        <taxon>Solirubrobacterales</taxon>
        <taxon>Paraconexibacteraceae</taxon>
        <taxon>Paraconexibacter</taxon>
    </lineage>
</organism>
<evidence type="ECO:0000256" key="5">
    <source>
        <dbReference type="ARBA" id="ARBA00023004"/>
    </source>
</evidence>
<accession>A0ABY5DVQ6</accession>
<dbReference type="PANTHER" id="PTHR11473">
    <property type="entry name" value="AROMATIC AMINO ACID HYDROXYLASE"/>
    <property type="match status" value="1"/>
</dbReference>
<dbReference type="GO" id="GO:0004505">
    <property type="term" value="F:phenylalanine 4-monooxygenase activity"/>
    <property type="evidence" value="ECO:0007669"/>
    <property type="project" value="UniProtKB-EC"/>
</dbReference>
<dbReference type="EC" id="1.14.16.1" evidence="8"/>
<reference evidence="8 9" key="1">
    <citation type="submission" date="2022-06" db="EMBL/GenBank/DDBJ databases">
        <title>Paraconexibacter antarcticus.</title>
        <authorList>
            <person name="Kim C.S."/>
        </authorList>
    </citation>
    <scope>NUCLEOTIDE SEQUENCE [LARGE SCALE GENOMIC DNA]</scope>
    <source>
        <strain evidence="8 9">02-257</strain>
    </source>
</reference>
<name>A0ABY5DVQ6_9ACTN</name>
<keyword evidence="9" id="KW-1185">Reference proteome</keyword>
<feature type="domain" description="Biopterin-dependent aromatic amino acid hydroxylase family profile" evidence="7">
    <location>
        <begin position="1"/>
        <end position="299"/>
    </location>
</feature>
<dbReference type="PANTHER" id="PTHR11473:SF24">
    <property type="entry name" value="PHENYLALANINE-4-HYDROXYLASE"/>
    <property type="match status" value="1"/>
</dbReference>
<evidence type="ECO:0000256" key="1">
    <source>
        <dbReference type="ARBA" id="ARBA00001954"/>
    </source>
</evidence>
<evidence type="ECO:0000259" key="7">
    <source>
        <dbReference type="PROSITE" id="PS51410"/>
    </source>
</evidence>
<comment type="cofactor">
    <cofactor evidence="1">
        <name>Fe(2+)</name>
        <dbReference type="ChEBI" id="CHEBI:29033"/>
    </cofactor>
</comment>
<dbReference type="RefSeq" id="WP_254572064.1">
    <property type="nucleotide sequence ID" value="NZ_CP098502.1"/>
</dbReference>
<dbReference type="Gene3D" id="1.10.800.10">
    <property type="entry name" value="Aromatic amino acid hydroxylase"/>
    <property type="match status" value="1"/>
</dbReference>
<dbReference type="Proteomes" id="UP001056035">
    <property type="component" value="Chromosome"/>
</dbReference>
<dbReference type="InterPro" id="IPR019774">
    <property type="entry name" value="Aromatic-AA_hydroxylase_C"/>
</dbReference>
<evidence type="ECO:0000256" key="4">
    <source>
        <dbReference type="ARBA" id="ARBA00023002"/>
    </source>
</evidence>
<proteinExistence type="inferred from homology"/>
<dbReference type="NCBIfam" id="NF008877">
    <property type="entry name" value="PRK11913.1-2"/>
    <property type="match status" value="1"/>
</dbReference>
<dbReference type="CDD" id="cd00361">
    <property type="entry name" value="arom_aa_hydroxylase"/>
    <property type="match status" value="1"/>
</dbReference>
<evidence type="ECO:0000313" key="8">
    <source>
        <dbReference type="EMBL" id="UTI65383.1"/>
    </source>
</evidence>
<dbReference type="PROSITE" id="PS51410">
    <property type="entry name" value="BH4_AAA_HYDROXYL_2"/>
    <property type="match status" value="1"/>
</dbReference>
<keyword evidence="4 8" id="KW-0560">Oxidoreductase</keyword>
<dbReference type="InterPro" id="IPR036329">
    <property type="entry name" value="Aro-AA_hydroxylase_C_sf"/>
</dbReference>
<keyword evidence="3" id="KW-0479">Metal-binding</keyword>
<dbReference type="InterPro" id="IPR036951">
    <property type="entry name" value="ArAA_hydroxylase_sf"/>
</dbReference>
<keyword evidence="5" id="KW-0408">Iron</keyword>
<dbReference type="PRINTS" id="PR00372">
    <property type="entry name" value="FYWHYDRXLASE"/>
</dbReference>
<keyword evidence="6" id="KW-0503">Monooxygenase</keyword>
<evidence type="ECO:0000313" key="9">
    <source>
        <dbReference type="Proteomes" id="UP001056035"/>
    </source>
</evidence>
<evidence type="ECO:0000256" key="3">
    <source>
        <dbReference type="ARBA" id="ARBA00022723"/>
    </source>
</evidence>
<dbReference type="InterPro" id="IPR001273">
    <property type="entry name" value="ArAA_hydroxylase"/>
</dbReference>
<gene>
    <name evidence="8" type="ORF">NBH00_04020</name>
</gene>
<dbReference type="EMBL" id="CP098502">
    <property type="protein sequence ID" value="UTI65383.1"/>
    <property type="molecule type" value="Genomic_DNA"/>
</dbReference>
<evidence type="ECO:0000256" key="6">
    <source>
        <dbReference type="ARBA" id="ARBA00023033"/>
    </source>
</evidence>
<evidence type="ECO:0000256" key="2">
    <source>
        <dbReference type="ARBA" id="ARBA00009712"/>
    </source>
</evidence>
<dbReference type="SUPFAM" id="SSF56534">
    <property type="entry name" value="Aromatic aminoacid monoxygenases, catalytic and oligomerization domains"/>
    <property type="match status" value="1"/>
</dbReference>
<sequence>MFEEAQLYSPVTQDSDGAVTVHLADDHPGVADPVYRARRAAIAAAALAWEAGPPTAPVPHIDYTEDEQEVWRTVCRELAPKHERYACRAFRDALVALDLPRDHIPQLAEVTARLQALSGFRYVPAAGIVPLGDFYGALADRRFHSTQYVRHHAAPLYTPEPDLVHEVIGHGHLLADPRLAEVNRLAGEAARRVRTPEGLQMVADIFWFTIEFGVLFEDGELRAYGAGLLSSYGEIEEFRAADVRPLDLAAMATIDYDITHYQPVLFAAASMDHLVDTVGGFFATCDDATAERFAATAHA</sequence>
<comment type="similarity">
    <text evidence="2">Belongs to the biopterin-dependent aromatic amino acid hydroxylase family.</text>
</comment>
<dbReference type="Pfam" id="PF00351">
    <property type="entry name" value="Biopterin_H"/>
    <property type="match status" value="1"/>
</dbReference>
<protein>
    <submittedName>
        <fullName evidence="8">Phenylalanine 4-monooxygenase</fullName>
        <ecNumber evidence="8">1.14.16.1</ecNumber>
    </submittedName>
</protein>